<reference evidence="2 3" key="1">
    <citation type="submission" date="2015-09" db="EMBL/GenBank/DDBJ databases">
        <title>Host preference determinants of Valsa canker pathogens revealed by comparative genomics.</title>
        <authorList>
            <person name="Yin Z."/>
            <person name="Huang L."/>
        </authorList>
    </citation>
    <scope>NUCLEOTIDE SEQUENCE [LARGE SCALE GENOMIC DNA]</scope>
    <source>
        <strain evidence="2 3">SXYLt</strain>
    </source>
</reference>
<dbReference type="Pfam" id="PF12585">
    <property type="entry name" value="DUF3759"/>
    <property type="match status" value="1"/>
</dbReference>
<evidence type="ECO:0000256" key="1">
    <source>
        <dbReference type="SAM" id="MobiDB-lite"/>
    </source>
</evidence>
<organism evidence="2 3">
    <name type="scientific">Cytospora leucostoma</name>
    <dbReference type="NCBI Taxonomy" id="1230097"/>
    <lineage>
        <taxon>Eukaryota</taxon>
        <taxon>Fungi</taxon>
        <taxon>Dikarya</taxon>
        <taxon>Ascomycota</taxon>
        <taxon>Pezizomycotina</taxon>
        <taxon>Sordariomycetes</taxon>
        <taxon>Sordariomycetidae</taxon>
        <taxon>Diaporthales</taxon>
        <taxon>Cytosporaceae</taxon>
        <taxon>Cytospora</taxon>
    </lineage>
</organism>
<dbReference type="InterPro" id="IPR022234">
    <property type="entry name" value="DUF3759"/>
</dbReference>
<evidence type="ECO:0000313" key="2">
    <source>
        <dbReference type="EMBL" id="ROV92423.1"/>
    </source>
</evidence>
<dbReference type="AlphaFoldDB" id="A0A423VN55"/>
<dbReference type="Proteomes" id="UP000285146">
    <property type="component" value="Unassembled WGS sequence"/>
</dbReference>
<name>A0A423VN55_9PEZI</name>
<keyword evidence="3" id="KW-1185">Reference proteome</keyword>
<accession>A0A423VN55</accession>
<proteinExistence type="predicted"/>
<feature type="region of interest" description="Disordered" evidence="1">
    <location>
        <begin position="99"/>
        <end position="122"/>
    </location>
</feature>
<dbReference type="PANTHER" id="PTHR37450">
    <property type="entry name" value="CIPC PROTEIN"/>
    <property type="match status" value="1"/>
</dbReference>
<dbReference type="InParanoid" id="A0A423VN55"/>
<protein>
    <recommendedName>
        <fullName evidence="4">CipC-like antibiotic response protein</fullName>
    </recommendedName>
</protein>
<dbReference type="PANTHER" id="PTHR37450:SF1">
    <property type="entry name" value="CIPC PROTEIN"/>
    <property type="match status" value="1"/>
</dbReference>
<feature type="region of interest" description="Disordered" evidence="1">
    <location>
        <begin position="1"/>
        <end position="30"/>
    </location>
</feature>
<dbReference type="STRING" id="1230097.A0A423VN55"/>
<sequence>MVFGFGESKDARDQVYDGQPHEGHTSHELIGSAAGFEAVRLWEKKQREEGKPVEHSTAKELIAAAAGFEVDKLIETKGLDFVDREKAKHQAKRQAEELYNQQYGEREQFHPDHEGPREFQGY</sequence>
<dbReference type="OrthoDB" id="9895617at2759"/>
<dbReference type="EMBL" id="LKEB01000085">
    <property type="protein sequence ID" value="ROV92423.1"/>
    <property type="molecule type" value="Genomic_DNA"/>
</dbReference>
<evidence type="ECO:0008006" key="4">
    <source>
        <dbReference type="Google" id="ProtNLM"/>
    </source>
</evidence>
<feature type="compositionally biased region" description="Basic and acidic residues" evidence="1">
    <location>
        <begin position="7"/>
        <end position="27"/>
    </location>
</feature>
<gene>
    <name evidence="2" type="ORF">VPNG_09602</name>
</gene>
<feature type="compositionally biased region" description="Basic and acidic residues" evidence="1">
    <location>
        <begin position="104"/>
        <end position="122"/>
    </location>
</feature>
<comment type="caution">
    <text evidence="2">The sequence shown here is derived from an EMBL/GenBank/DDBJ whole genome shotgun (WGS) entry which is preliminary data.</text>
</comment>
<evidence type="ECO:0000313" key="3">
    <source>
        <dbReference type="Proteomes" id="UP000285146"/>
    </source>
</evidence>